<dbReference type="PROSITE" id="PS51464">
    <property type="entry name" value="SIS"/>
    <property type="match status" value="1"/>
</dbReference>
<feature type="domain" description="SIS" evidence="9">
    <location>
        <begin position="32"/>
        <end position="175"/>
    </location>
</feature>
<feature type="site" description="Catalytically relevant" evidence="6">
    <location>
        <position position="102"/>
    </location>
</feature>
<dbReference type="InterPro" id="IPR046348">
    <property type="entry name" value="SIS_dom_sf"/>
</dbReference>
<dbReference type="Pfam" id="PF00571">
    <property type="entry name" value="CBS"/>
    <property type="match status" value="2"/>
</dbReference>
<gene>
    <name evidence="10" type="ORF">K8W16_07350</name>
</gene>
<protein>
    <submittedName>
        <fullName evidence="10">KpsF/GutQ family sugar-phosphate isomerase</fullName>
    </submittedName>
</protein>
<feature type="site" description="Catalytically relevant" evidence="6">
    <location>
        <position position="50"/>
    </location>
</feature>
<proteinExistence type="inferred from homology"/>
<name>A0A921DR96_9BACT</name>
<evidence type="ECO:0000313" key="11">
    <source>
        <dbReference type="Proteomes" id="UP000698963"/>
    </source>
</evidence>
<evidence type="ECO:0000256" key="1">
    <source>
        <dbReference type="ARBA" id="ARBA00008165"/>
    </source>
</evidence>
<dbReference type="SUPFAM" id="SSF53697">
    <property type="entry name" value="SIS domain"/>
    <property type="match status" value="1"/>
</dbReference>
<dbReference type="CDD" id="cd04604">
    <property type="entry name" value="CBS_pair_SIS_assoc"/>
    <property type="match status" value="1"/>
</dbReference>
<dbReference type="InterPro" id="IPR050986">
    <property type="entry name" value="GutQ/KpsF_isomerases"/>
</dbReference>
<evidence type="ECO:0000256" key="2">
    <source>
        <dbReference type="ARBA" id="ARBA00022737"/>
    </source>
</evidence>
<comment type="caution">
    <text evidence="10">The sequence shown here is derived from an EMBL/GenBank/DDBJ whole genome shotgun (WGS) entry which is preliminary data.</text>
</comment>
<dbReference type="PANTHER" id="PTHR42745:SF1">
    <property type="entry name" value="ARABINOSE 5-PHOSPHATE ISOMERASE KDSD"/>
    <property type="match status" value="1"/>
</dbReference>
<evidence type="ECO:0000256" key="5">
    <source>
        <dbReference type="PIRSR" id="PIRSR004692-2"/>
    </source>
</evidence>
<dbReference type="GO" id="GO:0046872">
    <property type="term" value="F:metal ion binding"/>
    <property type="evidence" value="ECO:0007669"/>
    <property type="project" value="UniProtKB-KW"/>
</dbReference>
<dbReference type="InterPro" id="IPR000644">
    <property type="entry name" value="CBS_dom"/>
</dbReference>
<dbReference type="Gene3D" id="3.10.580.10">
    <property type="entry name" value="CBS-domain"/>
    <property type="match status" value="1"/>
</dbReference>
<dbReference type="Gene3D" id="3.40.50.10490">
    <property type="entry name" value="Glucose-6-phosphate isomerase like protein, domain 1"/>
    <property type="match status" value="1"/>
</dbReference>
<dbReference type="Proteomes" id="UP000698963">
    <property type="component" value="Unassembled WGS sequence"/>
</dbReference>
<keyword evidence="5" id="KW-0862">Zinc</keyword>
<dbReference type="PIRSF" id="PIRSF004692">
    <property type="entry name" value="KdsD_KpsF"/>
    <property type="match status" value="1"/>
</dbReference>
<organism evidence="10 11">
    <name type="scientific">Mailhella massiliensis</name>
    <dbReference type="NCBI Taxonomy" id="1903261"/>
    <lineage>
        <taxon>Bacteria</taxon>
        <taxon>Pseudomonadati</taxon>
        <taxon>Thermodesulfobacteriota</taxon>
        <taxon>Desulfovibrionia</taxon>
        <taxon>Desulfovibrionales</taxon>
        <taxon>Desulfovibrionaceae</taxon>
        <taxon>Mailhella</taxon>
    </lineage>
</organism>
<comment type="similarity">
    <text evidence="1 4">Belongs to the SIS family. GutQ/KpsF subfamily.</text>
</comment>
<dbReference type="InterPro" id="IPR046342">
    <property type="entry name" value="CBS_dom_sf"/>
</dbReference>
<dbReference type="RefSeq" id="WP_304122502.1">
    <property type="nucleotide sequence ID" value="NZ_DYZA01000146.1"/>
</dbReference>
<feature type="domain" description="CBS" evidence="8">
    <location>
        <begin position="200"/>
        <end position="258"/>
    </location>
</feature>
<evidence type="ECO:0000256" key="7">
    <source>
        <dbReference type="PROSITE-ProRule" id="PRU00703"/>
    </source>
</evidence>
<dbReference type="PROSITE" id="PS51371">
    <property type="entry name" value="CBS"/>
    <property type="match status" value="2"/>
</dbReference>
<evidence type="ECO:0000256" key="3">
    <source>
        <dbReference type="ARBA" id="ARBA00023122"/>
    </source>
</evidence>
<dbReference type="SUPFAM" id="SSF54631">
    <property type="entry name" value="CBS-domain pair"/>
    <property type="match status" value="1"/>
</dbReference>
<dbReference type="GO" id="GO:1901135">
    <property type="term" value="P:carbohydrate derivative metabolic process"/>
    <property type="evidence" value="ECO:0007669"/>
    <property type="project" value="InterPro"/>
</dbReference>
<keyword evidence="3 7" id="KW-0129">CBS domain</keyword>
<dbReference type="InterPro" id="IPR004800">
    <property type="entry name" value="KdsD/KpsF-type"/>
</dbReference>
<dbReference type="PANTHER" id="PTHR42745">
    <property type="match status" value="1"/>
</dbReference>
<reference evidence="10" key="1">
    <citation type="journal article" date="2021" name="PeerJ">
        <title>Extensive microbial diversity within the chicken gut microbiome revealed by metagenomics and culture.</title>
        <authorList>
            <person name="Gilroy R."/>
            <person name="Ravi A."/>
            <person name="Getino M."/>
            <person name="Pursley I."/>
            <person name="Horton D.L."/>
            <person name="Alikhan N.F."/>
            <person name="Baker D."/>
            <person name="Gharbi K."/>
            <person name="Hall N."/>
            <person name="Watson M."/>
            <person name="Adriaenssens E.M."/>
            <person name="Foster-Nyarko E."/>
            <person name="Jarju S."/>
            <person name="Secka A."/>
            <person name="Antonio M."/>
            <person name="Oren A."/>
            <person name="Chaudhuri R.R."/>
            <person name="La Ragione R."/>
            <person name="Hildebrand F."/>
            <person name="Pallen M.J."/>
        </authorList>
    </citation>
    <scope>NUCLEOTIDE SEQUENCE</scope>
    <source>
        <strain evidence="10">ChiGjej2B2-19336</strain>
    </source>
</reference>
<keyword evidence="2" id="KW-0677">Repeat</keyword>
<dbReference type="EMBL" id="DYZA01000146">
    <property type="protein sequence ID" value="HJD97445.1"/>
    <property type="molecule type" value="Genomic_DNA"/>
</dbReference>
<dbReference type="GO" id="GO:0005975">
    <property type="term" value="P:carbohydrate metabolic process"/>
    <property type="evidence" value="ECO:0007669"/>
    <property type="project" value="InterPro"/>
</dbReference>
<dbReference type="AlphaFoldDB" id="A0A921DR96"/>
<evidence type="ECO:0000259" key="8">
    <source>
        <dbReference type="PROSITE" id="PS51371"/>
    </source>
</evidence>
<evidence type="ECO:0000313" key="10">
    <source>
        <dbReference type="EMBL" id="HJD97445.1"/>
    </source>
</evidence>
<reference evidence="10" key="2">
    <citation type="submission" date="2021-09" db="EMBL/GenBank/DDBJ databases">
        <authorList>
            <person name="Gilroy R."/>
        </authorList>
    </citation>
    <scope>NUCLEOTIDE SEQUENCE</scope>
    <source>
        <strain evidence="10">ChiGjej2B2-19336</strain>
    </source>
</reference>
<keyword evidence="5" id="KW-0479">Metal-binding</keyword>
<dbReference type="FunFam" id="3.40.50.10490:FF:000011">
    <property type="entry name" value="Arabinose 5-phosphate isomerase"/>
    <property type="match status" value="1"/>
</dbReference>
<evidence type="ECO:0000259" key="9">
    <source>
        <dbReference type="PROSITE" id="PS51464"/>
    </source>
</evidence>
<evidence type="ECO:0000256" key="6">
    <source>
        <dbReference type="PIRSR" id="PIRSR004692-3"/>
    </source>
</evidence>
<feature type="site" description="Catalytically relevant" evidence="6">
    <location>
        <position position="143"/>
    </location>
</feature>
<dbReference type="Pfam" id="PF01380">
    <property type="entry name" value="SIS"/>
    <property type="match status" value="1"/>
</dbReference>
<dbReference type="NCBIfam" id="TIGR00393">
    <property type="entry name" value="kpsF"/>
    <property type="match status" value="1"/>
</dbReference>
<dbReference type="SMART" id="SM00116">
    <property type="entry name" value="CBS"/>
    <property type="match status" value="2"/>
</dbReference>
<keyword evidence="10" id="KW-0413">Isomerase</keyword>
<dbReference type="CDD" id="cd05014">
    <property type="entry name" value="SIS_Kpsf"/>
    <property type="match status" value="1"/>
</dbReference>
<dbReference type="InterPro" id="IPR035474">
    <property type="entry name" value="SIS_Kpsf"/>
</dbReference>
<dbReference type="GO" id="GO:0019146">
    <property type="term" value="F:arabinose-5-phosphate isomerase activity"/>
    <property type="evidence" value="ECO:0007669"/>
    <property type="project" value="UniProtKB-ARBA"/>
</dbReference>
<dbReference type="GO" id="GO:0097367">
    <property type="term" value="F:carbohydrate derivative binding"/>
    <property type="evidence" value="ECO:0007669"/>
    <property type="project" value="InterPro"/>
</dbReference>
<accession>A0A921DR96</accession>
<dbReference type="InterPro" id="IPR001347">
    <property type="entry name" value="SIS_dom"/>
</dbReference>
<sequence length="311" mass="33486">MKYLDEARQVLRDEAQALQILADSLGEHFEKTVDCLLGIKGRIAVTGMGKSGHVARKIAATLASTGSPAYFIHPAEASHGDLGMMTPEDAVIAISNSGNTAELTDIVLYASQNNMPLIAITRNADSFLGKHCDYLLLQPQLHEACPLDCAPTTSTTVQMALGDALAMCLLTARGFGREDFRRFHPGGSLGQKLSLVRDLMHTGGAMPLLQLDAPMMSVLAEMTRKGFGCVGVMDGEKLVGIITDGDLRRHMGPDILESSARDLMTRNPVCVDADALSAKAQGIMEEKKITCVFIVDEEHRPLGILSMHDIL</sequence>
<feature type="binding site" evidence="5">
    <location>
        <position position="73"/>
    </location>
    <ligand>
        <name>Zn(2+)</name>
        <dbReference type="ChEBI" id="CHEBI:29105"/>
    </ligand>
</feature>
<feature type="domain" description="CBS" evidence="8">
    <location>
        <begin position="264"/>
        <end position="311"/>
    </location>
</feature>
<evidence type="ECO:0000256" key="4">
    <source>
        <dbReference type="PIRNR" id="PIRNR004692"/>
    </source>
</evidence>
<feature type="site" description="Catalytically relevant" evidence="6">
    <location>
        <position position="184"/>
    </location>
</feature>